<accession>A0AA40CK73</accession>
<name>A0AA40CK73_9PEZI</name>
<protein>
    <submittedName>
        <fullName evidence="2">Uncharacterized protein</fullName>
    </submittedName>
</protein>
<comment type="caution">
    <text evidence="2">The sequence shown here is derived from an EMBL/GenBank/DDBJ whole genome shotgun (WGS) entry which is preliminary data.</text>
</comment>
<evidence type="ECO:0000313" key="2">
    <source>
        <dbReference type="EMBL" id="KAK0641465.1"/>
    </source>
</evidence>
<organism evidence="2 3">
    <name type="scientific">Cercophora newfieldiana</name>
    <dbReference type="NCBI Taxonomy" id="92897"/>
    <lineage>
        <taxon>Eukaryota</taxon>
        <taxon>Fungi</taxon>
        <taxon>Dikarya</taxon>
        <taxon>Ascomycota</taxon>
        <taxon>Pezizomycotina</taxon>
        <taxon>Sordariomycetes</taxon>
        <taxon>Sordariomycetidae</taxon>
        <taxon>Sordariales</taxon>
        <taxon>Lasiosphaeriaceae</taxon>
        <taxon>Cercophora</taxon>
    </lineage>
</organism>
<feature type="compositionally biased region" description="Basic and acidic residues" evidence="1">
    <location>
        <begin position="40"/>
        <end position="54"/>
    </location>
</feature>
<gene>
    <name evidence="2" type="ORF">B0T16DRAFT_419869</name>
</gene>
<dbReference type="AlphaFoldDB" id="A0AA40CK73"/>
<dbReference type="EMBL" id="JAULSV010000006">
    <property type="protein sequence ID" value="KAK0641465.1"/>
    <property type="molecule type" value="Genomic_DNA"/>
</dbReference>
<feature type="region of interest" description="Disordered" evidence="1">
    <location>
        <begin position="13"/>
        <end position="129"/>
    </location>
</feature>
<feature type="compositionally biased region" description="Basic and acidic residues" evidence="1">
    <location>
        <begin position="13"/>
        <end position="25"/>
    </location>
</feature>
<dbReference type="Proteomes" id="UP001174936">
    <property type="component" value="Unassembled WGS sequence"/>
</dbReference>
<proteinExistence type="predicted"/>
<reference evidence="2" key="1">
    <citation type="submission" date="2023-06" db="EMBL/GenBank/DDBJ databases">
        <title>Genome-scale phylogeny and comparative genomics of the fungal order Sordariales.</title>
        <authorList>
            <consortium name="Lawrence Berkeley National Laboratory"/>
            <person name="Hensen N."/>
            <person name="Bonometti L."/>
            <person name="Westerberg I."/>
            <person name="Brannstrom I.O."/>
            <person name="Guillou S."/>
            <person name="Cros-Aarteil S."/>
            <person name="Calhoun S."/>
            <person name="Haridas S."/>
            <person name="Kuo A."/>
            <person name="Mondo S."/>
            <person name="Pangilinan J."/>
            <person name="Riley R."/>
            <person name="Labutti K."/>
            <person name="Andreopoulos B."/>
            <person name="Lipzen A."/>
            <person name="Chen C."/>
            <person name="Yanf M."/>
            <person name="Daum C."/>
            <person name="Ng V."/>
            <person name="Clum A."/>
            <person name="Steindorff A."/>
            <person name="Ohm R."/>
            <person name="Martin F."/>
            <person name="Silar P."/>
            <person name="Natvig D."/>
            <person name="Lalanne C."/>
            <person name="Gautier V."/>
            <person name="Ament-Velasquez S.L."/>
            <person name="Kruys A."/>
            <person name="Hutchinson M.I."/>
            <person name="Powell A.J."/>
            <person name="Barry K."/>
            <person name="Miller A.N."/>
            <person name="Grigoriev I.V."/>
            <person name="Debuchy R."/>
            <person name="Gladieux P."/>
            <person name="Thoren M.H."/>
            <person name="Johannesson H."/>
        </authorList>
    </citation>
    <scope>NUCLEOTIDE SEQUENCE</scope>
    <source>
        <strain evidence="2">SMH2532-1</strain>
    </source>
</reference>
<keyword evidence="3" id="KW-1185">Reference proteome</keyword>
<evidence type="ECO:0000313" key="3">
    <source>
        <dbReference type="Proteomes" id="UP001174936"/>
    </source>
</evidence>
<evidence type="ECO:0000256" key="1">
    <source>
        <dbReference type="SAM" id="MobiDB-lite"/>
    </source>
</evidence>
<sequence>MSRVLYTIKEWQRQRDRCRAAEEQAVRTARHPTPDDSDCDRDHSGLGDRNHNDNSDAAPQFHRSANPQPPIPHSRIRLPPAAAASSTNLQPFHKPHRVHSSCCPARVSCGSSDQNLAQGARTGPRREPV</sequence>